<evidence type="ECO:0000313" key="6">
    <source>
        <dbReference type="Proteomes" id="UP000632740"/>
    </source>
</evidence>
<feature type="compositionally biased region" description="Basic and acidic residues" evidence="3">
    <location>
        <begin position="177"/>
        <end position="186"/>
    </location>
</feature>
<dbReference type="RefSeq" id="WP_203755139.1">
    <property type="nucleotide sequence ID" value="NZ_BONK01000008.1"/>
</dbReference>
<dbReference type="CDD" id="cd04301">
    <property type="entry name" value="NAT_SF"/>
    <property type="match status" value="1"/>
</dbReference>
<protein>
    <recommendedName>
        <fullName evidence="4">N-acetyltransferase domain-containing protein</fullName>
    </recommendedName>
</protein>
<dbReference type="EMBL" id="BONK01000008">
    <property type="protein sequence ID" value="GIG21879.1"/>
    <property type="molecule type" value="Genomic_DNA"/>
</dbReference>
<evidence type="ECO:0000259" key="4">
    <source>
        <dbReference type="PROSITE" id="PS51186"/>
    </source>
</evidence>
<dbReference type="InterPro" id="IPR000182">
    <property type="entry name" value="GNAT_dom"/>
</dbReference>
<proteinExistence type="predicted"/>
<dbReference type="Gene3D" id="3.40.630.30">
    <property type="match status" value="1"/>
</dbReference>
<dbReference type="Pfam" id="PF00583">
    <property type="entry name" value="Acetyltransf_1"/>
    <property type="match status" value="1"/>
</dbReference>
<dbReference type="SUPFAM" id="SSF55729">
    <property type="entry name" value="Acyl-CoA N-acyltransferases (Nat)"/>
    <property type="match status" value="1"/>
</dbReference>
<dbReference type="AlphaFoldDB" id="A0A919U381"/>
<gene>
    <name evidence="5" type="ORF">Cch01nite_26030</name>
</gene>
<keyword evidence="1" id="KW-0808">Transferase</keyword>
<reference evidence="5" key="1">
    <citation type="submission" date="2021-01" db="EMBL/GenBank/DDBJ databases">
        <title>Whole genome shotgun sequence of Cellulomonas chitinilytica NBRC 110799.</title>
        <authorList>
            <person name="Komaki H."/>
            <person name="Tamura T."/>
        </authorList>
    </citation>
    <scope>NUCLEOTIDE SEQUENCE</scope>
    <source>
        <strain evidence="5">NBRC 110799</strain>
    </source>
</reference>
<dbReference type="PROSITE" id="PS51186">
    <property type="entry name" value="GNAT"/>
    <property type="match status" value="1"/>
</dbReference>
<dbReference type="Proteomes" id="UP000632740">
    <property type="component" value="Unassembled WGS sequence"/>
</dbReference>
<evidence type="ECO:0000256" key="3">
    <source>
        <dbReference type="SAM" id="MobiDB-lite"/>
    </source>
</evidence>
<evidence type="ECO:0000256" key="1">
    <source>
        <dbReference type="ARBA" id="ARBA00022679"/>
    </source>
</evidence>
<name>A0A919U381_9CELL</name>
<dbReference type="GO" id="GO:0016747">
    <property type="term" value="F:acyltransferase activity, transferring groups other than amino-acyl groups"/>
    <property type="evidence" value="ECO:0007669"/>
    <property type="project" value="InterPro"/>
</dbReference>
<evidence type="ECO:0000256" key="2">
    <source>
        <dbReference type="ARBA" id="ARBA00023315"/>
    </source>
</evidence>
<keyword evidence="6" id="KW-1185">Reference proteome</keyword>
<dbReference type="PANTHER" id="PTHR43877">
    <property type="entry name" value="AMINOALKYLPHOSPHONATE N-ACETYLTRANSFERASE-RELATED-RELATED"/>
    <property type="match status" value="1"/>
</dbReference>
<feature type="region of interest" description="Disordered" evidence="3">
    <location>
        <begin position="153"/>
        <end position="186"/>
    </location>
</feature>
<dbReference type="InterPro" id="IPR050832">
    <property type="entry name" value="Bact_Acetyltransf"/>
</dbReference>
<feature type="domain" description="N-acetyltransferase" evidence="4">
    <location>
        <begin position="10"/>
        <end position="176"/>
    </location>
</feature>
<organism evidence="5 6">
    <name type="scientific">Cellulomonas chitinilytica</name>
    <dbReference type="NCBI Taxonomy" id="398759"/>
    <lineage>
        <taxon>Bacteria</taxon>
        <taxon>Bacillati</taxon>
        <taxon>Actinomycetota</taxon>
        <taxon>Actinomycetes</taxon>
        <taxon>Micrococcales</taxon>
        <taxon>Cellulomonadaceae</taxon>
        <taxon>Cellulomonas</taxon>
    </lineage>
</organism>
<evidence type="ECO:0000313" key="5">
    <source>
        <dbReference type="EMBL" id="GIG21879.1"/>
    </source>
</evidence>
<sequence>MTLFRETADVSVRPAVPGDETAVVDVQLAAWRHTGLLGPAVLDLVDPAAMTAQWARAITTPPAAGYRVLVACRGADVVGVASVAPVPAPEDRPFDAPGGVILALEVAPDSQQRGHGSRLLAAVVDLLRQDGADQVHTWVLDGDEARARFLGGAGLGPDGGTRDLATGAMPDGSEATVTERRWSASI</sequence>
<accession>A0A919U381</accession>
<keyword evidence="2" id="KW-0012">Acyltransferase</keyword>
<dbReference type="InterPro" id="IPR016181">
    <property type="entry name" value="Acyl_CoA_acyltransferase"/>
</dbReference>
<comment type="caution">
    <text evidence="5">The sequence shown here is derived from an EMBL/GenBank/DDBJ whole genome shotgun (WGS) entry which is preliminary data.</text>
</comment>